<comment type="subcellular location">
    <subcellularLocation>
        <location evidence="12">Cytoplasm</location>
    </subcellularLocation>
</comment>
<comment type="similarity">
    <text evidence="3 12 15">Belongs to the phosphoglycerate kinase family.</text>
</comment>
<evidence type="ECO:0000256" key="8">
    <source>
        <dbReference type="ARBA" id="ARBA00022741"/>
    </source>
</evidence>
<comment type="catalytic activity">
    <reaction evidence="1 12 15">
        <text>(2R)-3-phosphoglycerate + ATP = (2R)-3-phospho-glyceroyl phosphate + ADP</text>
        <dbReference type="Rhea" id="RHEA:14801"/>
        <dbReference type="ChEBI" id="CHEBI:30616"/>
        <dbReference type="ChEBI" id="CHEBI:57604"/>
        <dbReference type="ChEBI" id="CHEBI:58272"/>
        <dbReference type="ChEBI" id="CHEBI:456216"/>
        <dbReference type="EC" id="2.7.2.3"/>
    </reaction>
</comment>
<dbReference type="AlphaFoldDB" id="D5BRS5"/>
<dbReference type="Pfam" id="PF00162">
    <property type="entry name" value="PGK"/>
    <property type="match status" value="1"/>
</dbReference>
<feature type="binding site" evidence="12 14">
    <location>
        <position position="325"/>
    </location>
    <ligand>
        <name>ATP</name>
        <dbReference type="ChEBI" id="CHEBI:30616"/>
    </ligand>
</feature>
<evidence type="ECO:0000256" key="5">
    <source>
        <dbReference type="ARBA" id="ARBA00013061"/>
    </source>
</evidence>
<evidence type="ECO:0000256" key="7">
    <source>
        <dbReference type="ARBA" id="ARBA00022679"/>
    </source>
</evidence>
<feature type="binding site" evidence="12">
    <location>
        <position position="153"/>
    </location>
    <ligand>
        <name>substrate</name>
    </ligand>
</feature>
<dbReference type="InterPro" id="IPR015824">
    <property type="entry name" value="Phosphoglycerate_kinase_N"/>
</dbReference>
<feature type="binding site" evidence="12">
    <location>
        <position position="38"/>
    </location>
    <ligand>
        <name>substrate</name>
    </ligand>
</feature>
<feature type="binding site" evidence="12 14">
    <location>
        <position position="203"/>
    </location>
    <ligand>
        <name>ATP</name>
        <dbReference type="ChEBI" id="CHEBI:30616"/>
    </ligand>
</feature>
<accession>D5BRS5</accession>
<dbReference type="SUPFAM" id="SSF53748">
    <property type="entry name" value="Phosphoglycerate kinase"/>
    <property type="match status" value="1"/>
</dbReference>
<dbReference type="GO" id="GO:0006096">
    <property type="term" value="P:glycolytic process"/>
    <property type="evidence" value="ECO:0007669"/>
    <property type="project" value="UniProtKB-UniRule"/>
</dbReference>
<feature type="binding site" evidence="12 14">
    <location>
        <begin position="355"/>
        <end position="358"/>
    </location>
    <ligand>
        <name>ATP</name>
        <dbReference type="ChEBI" id="CHEBI:30616"/>
    </ligand>
</feature>
<dbReference type="GO" id="GO:0005829">
    <property type="term" value="C:cytosol"/>
    <property type="evidence" value="ECO:0007669"/>
    <property type="project" value="TreeGrafter"/>
</dbReference>
<proteinExistence type="inferred from homology"/>
<protein>
    <recommendedName>
        <fullName evidence="6 12">Phosphoglycerate kinase</fullName>
        <ecNumber evidence="5 12">2.7.2.3</ecNumber>
    </recommendedName>
</protein>
<feature type="binding site" evidence="12 13">
    <location>
        <begin position="61"/>
        <end position="64"/>
    </location>
    <ligand>
        <name>substrate</name>
    </ligand>
</feature>
<comment type="caution">
    <text evidence="12">Lacks conserved residue(s) required for the propagation of feature annotation.</text>
</comment>
<dbReference type="GO" id="GO:0004618">
    <property type="term" value="F:phosphoglycerate kinase activity"/>
    <property type="evidence" value="ECO:0007669"/>
    <property type="project" value="UniProtKB-UniRule"/>
</dbReference>
<evidence type="ECO:0000256" key="15">
    <source>
        <dbReference type="RuleBase" id="RU000532"/>
    </source>
</evidence>
<keyword evidence="17" id="KW-1185">Reference proteome</keyword>
<evidence type="ECO:0000256" key="6">
    <source>
        <dbReference type="ARBA" id="ARBA00016471"/>
    </source>
</evidence>
<dbReference type="KEGG" id="apb:SAR116_0729"/>
<keyword evidence="10 12" id="KW-0067">ATP-binding</keyword>
<evidence type="ECO:0000256" key="10">
    <source>
        <dbReference type="ARBA" id="ARBA00022840"/>
    </source>
</evidence>
<feature type="binding site" evidence="13">
    <location>
        <position position="153"/>
    </location>
    <ligand>
        <name>(2R)-3-phosphoglycerate</name>
        <dbReference type="ChEBI" id="CHEBI:58272"/>
    </ligand>
</feature>
<dbReference type="OrthoDB" id="9808460at2"/>
<evidence type="ECO:0000256" key="9">
    <source>
        <dbReference type="ARBA" id="ARBA00022777"/>
    </source>
</evidence>
<keyword evidence="11 12" id="KW-0324">Glycolysis</keyword>
<dbReference type="GO" id="GO:0043531">
    <property type="term" value="F:ADP binding"/>
    <property type="evidence" value="ECO:0007669"/>
    <property type="project" value="TreeGrafter"/>
</dbReference>
<dbReference type="FunFam" id="3.40.50.1260:FF:000006">
    <property type="entry name" value="Phosphoglycerate kinase"/>
    <property type="match status" value="1"/>
</dbReference>
<feature type="binding site" evidence="12 13">
    <location>
        <begin position="23"/>
        <end position="25"/>
    </location>
    <ligand>
        <name>substrate</name>
    </ligand>
</feature>
<evidence type="ECO:0000256" key="1">
    <source>
        <dbReference type="ARBA" id="ARBA00000642"/>
    </source>
</evidence>
<evidence type="ECO:0000256" key="14">
    <source>
        <dbReference type="PIRSR" id="PIRSR000724-2"/>
    </source>
</evidence>
<evidence type="ECO:0000256" key="12">
    <source>
        <dbReference type="HAMAP-Rule" id="MF_00145"/>
    </source>
</evidence>
<dbReference type="GO" id="GO:0006094">
    <property type="term" value="P:gluconeogenesis"/>
    <property type="evidence" value="ECO:0007669"/>
    <property type="project" value="TreeGrafter"/>
</dbReference>
<dbReference type="HOGENOM" id="CLU_025427_0_2_5"/>
<evidence type="ECO:0000313" key="16">
    <source>
        <dbReference type="EMBL" id="ADE38972.1"/>
    </source>
</evidence>
<name>D5BRS5_PUNMI</name>
<dbReference type="UniPathway" id="UPA00109">
    <property type="reaction ID" value="UER00185"/>
</dbReference>
<dbReference type="GO" id="GO:0005524">
    <property type="term" value="F:ATP binding"/>
    <property type="evidence" value="ECO:0007669"/>
    <property type="project" value="UniProtKB-KW"/>
</dbReference>
<dbReference type="HAMAP" id="MF_00145">
    <property type="entry name" value="Phosphoglyc_kinase"/>
    <property type="match status" value="1"/>
</dbReference>
<comment type="subunit">
    <text evidence="4 12">Monomer.</text>
</comment>
<reference evidence="16 17" key="1">
    <citation type="journal article" date="2010" name="J. Bacteriol.">
        <title>Complete genome sequence of "Candidatus Puniceispirillum marinum" IMCC1322, a representative of the SAR116 clade in the Alphaproteobacteria.</title>
        <authorList>
            <person name="Oh H.M."/>
            <person name="Kwon K.K."/>
            <person name="Kang I."/>
            <person name="Kang S.G."/>
            <person name="Lee J.H."/>
            <person name="Kim S.J."/>
            <person name="Cho J.C."/>
        </authorList>
    </citation>
    <scope>NUCLEOTIDE SEQUENCE [LARGE SCALE GENOMIC DNA]</scope>
    <source>
        <strain evidence="16 17">IMCC1322</strain>
    </source>
</reference>
<gene>
    <name evidence="12" type="primary">pgk</name>
    <name evidence="16" type="ordered locus">SAR116_0729</name>
</gene>
<feature type="binding site" evidence="12">
    <location>
        <position position="120"/>
    </location>
    <ligand>
        <name>substrate</name>
    </ligand>
</feature>
<evidence type="ECO:0000256" key="2">
    <source>
        <dbReference type="ARBA" id="ARBA00004838"/>
    </source>
</evidence>
<dbReference type="PRINTS" id="PR00477">
    <property type="entry name" value="PHGLYCKINASE"/>
</dbReference>
<organism evidence="16 17">
    <name type="scientific">Puniceispirillum marinum (strain IMCC1322)</name>
    <dbReference type="NCBI Taxonomy" id="488538"/>
    <lineage>
        <taxon>Bacteria</taxon>
        <taxon>Pseudomonadati</taxon>
        <taxon>Pseudomonadota</taxon>
        <taxon>Alphaproteobacteria</taxon>
        <taxon>Candidatus Puniceispirillales</taxon>
        <taxon>Candidatus Puniceispirillaceae</taxon>
        <taxon>Candidatus Puniceispirillum</taxon>
    </lineage>
</organism>
<dbReference type="eggNOG" id="COG0126">
    <property type="taxonomic scope" value="Bacteria"/>
</dbReference>
<dbReference type="FunFam" id="3.40.50.1260:FF:000001">
    <property type="entry name" value="Phosphoglycerate kinase"/>
    <property type="match status" value="1"/>
</dbReference>
<dbReference type="RefSeq" id="WP_013045601.1">
    <property type="nucleotide sequence ID" value="NC_014010.1"/>
</dbReference>
<dbReference type="PANTHER" id="PTHR11406:SF23">
    <property type="entry name" value="PHOSPHOGLYCERATE KINASE 1, CHLOROPLASTIC-RELATED"/>
    <property type="match status" value="1"/>
</dbReference>
<dbReference type="Proteomes" id="UP000007460">
    <property type="component" value="Chromosome"/>
</dbReference>
<keyword evidence="9 12" id="KW-0418">Kinase</keyword>
<keyword evidence="8 12" id="KW-0547">Nucleotide-binding</keyword>
<evidence type="ECO:0000256" key="11">
    <source>
        <dbReference type="ARBA" id="ARBA00023152"/>
    </source>
</evidence>
<dbReference type="InterPro" id="IPR036043">
    <property type="entry name" value="Phosphoglycerate_kinase_sf"/>
</dbReference>
<dbReference type="PIRSF" id="PIRSF000724">
    <property type="entry name" value="Pgk"/>
    <property type="match status" value="1"/>
</dbReference>
<dbReference type="InterPro" id="IPR015911">
    <property type="entry name" value="Phosphoglycerate_kinase_CS"/>
</dbReference>
<dbReference type="PANTHER" id="PTHR11406">
    <property type="entry name" value="PHOSPHOGLYCERATE KINASE"/>
    <property type="match status" value="1"/>
</dbReference>
<keyword evidence="7 12" id="KW-0808">Transferase</keyword>
<dbReference type="STRING" id="488538.SAR116_0729"/>
<feature type="binding site" evidence="13">
    <location>
        <position position="120"/>
    </location>
    <ligand>
        <name>(2R)-3-phosphoglycerate</name>
        <dbReference type="ChEBI" id="CHEBI:58272"/>
    </ligand>
</feature>
<dbReference type="EC" id="2.7.2.3" evidence="5 12"/>
<evidence type="ECO:0000313" key="17">
    <source>
        <dbReference type="Proteomes" id="UP000007460"/>
    </source>
</evidence>
<dbReference type="EMBL" id="CP001751">
    <property type="protein sequence ID" value="ADE38972.1"/>
    <property type="molecule type" value="Genomic_DNA"/>
</dbReference>
<keyword evidence="12" id="KW-0963">Cytoplasm</keyword>
<evidence type="ECO:0000256" key="3">
    <source>
        <dbReference type="ARBA" id="ARBA00008982"/>
    </source>
</evidence>
<feature type="binding site" evidence="13">
    <location>
        <position position="38"/>
    </location>
    <ligand>
        <name>(2R)-3-phosphoglycerate</name>
        <dbReference type="ChEBI" id="CHEBI:58272"/>
    </ligand>
</feature>
<comment type="pathway">
    <text evidence="2 12">Carbohydrate degradation; glycolysis; pyruvate from D-glyceraldehyde 3-phosphate: step 2/5.</text>
</comment>
<dbReference type="InterPro" id="IPR001576">
    <property type="entry name" value="Phosphoglycerate_kinase"/>
</dbReference>
<dbReference type="PROSITE" id="PS00111">
    <property type="entry name" value="PGLYCERATE_KINASE"/>
    <property type="match status" value="1"/>
</dbReference>
<dbReference type="Gene3D" id="3.40.50.1260">
    <property type="entry name" value="Phosphoglycerate kinase, N-terminal domain"/>
    <property type="match status" value="2"/>
</dbReference>
<sequence length="399" mass="41233">MTAPFLFADELDVKGKRVLLRLDLNVPLQDGKVSEDTRIKRILPGLKDMLAAGASVIILTHFGRPKGKMMPEFSVQPIADCLAKLIGKQVAIEADVIGAGGKVAAAGLQSGQILMMENLRFFPGEEANDTDFAAALAALGDIYVGDAFSCTHRAHASVEALPKMMKAAAGRALGAELTALESALANPKRPVAALVGGAKVSTKLNVLNNLVTKVDGLILGGGMANTFLLAKGFSVGASLAEPDMVDIASAIIQRAEESNCKLILPDDALVAGEFKAGAVHRIATIDTIEDDDMILDAGPKSIESAIAFLATCNTVVWNGPMGAFEIPPFDTATNAIAKAVGMRSAGGSTMSVAGGGDTLAALANAGVSDQFSYVSTAGGAFLEWLEGKTLPGVEALRIN</sequence>
<evidence type="ECO:0000256" key="4">
    <source>
        <dbReference type="ARBA" id="ARBA00011245"/>
    </source>
</evidence>
<evidence type="ECO:0000256" key="13">
    <source>
        <dbReference type="PIRSR" id="PIRSR000724-1"/>
    </source>
</evidence>